<gene>
    <name evidence="2" type="ORF">A4D02_10630</name>
</gene>
<evidence type="ECO:0000256" key="1">
    <source>
        <dbReference type="SAM" id="SignalP"/>
    </source>
</evidence>
<comment type="caution">
    <text evidence="2">The sequence shown here is derived from an EMBL/GenBank/DDBJ whole genome shotgun (WGS) entry which is preliminary data.</text>
</comment>
<dbReference type="InterPro" id="IPR058512">
    <property type="entry name" value="DUF8199"/>
</dbReference>
<dbReference type="EMBL" id="LWBO01000034">
    <property type="protein sequence ID" value="OQP43924.1"/>
    <property type="molecule type" value="Genomic_DNA"/>
</dbReference>
<keyword evidence="1" id="KW-0732">Signal</keyword>
<feature type="chain" id="PRO_5046876571" description="Secreted protein" evidence="1">
    <location>
        <begin position="21"/>
        <end position="117"/>
    </location>
</feature>
<dbReference type="Proteomes" id="UP000192277">
    <property type="component" value="Unassembled WGS sequence"/>
</dbReference>
<proteinExistence type="predicted"/>
<evidence type="ECO:0008006" key="4">
    <source>
        <dbReference type="Google" id="ProtNLM"/>
    </source>
</evidence>
<accession>A0ABX3NR89</accession>
<keyword evidence="3" id="KW-1185">Reference proteome</keyword>
<dbReference type="Pfam" id="PF26622">
    <property type="entry name" value="DUF8199"/>
    <property type="match status" value="1"/>
</dbReference>
<sequence>MKKLLVTILALVYLTSTVGATLRLDCCLENLATIGLGAIKEYKDCNNEHKQLKLGHEQKHHETHIRVAKSFPATISSSFPAYSFQAIASLTEAYPVNNAPPQRANIPLFILHCVHRI</sequence>
<evidence type="ECO:0000313" key="3">
    <source>
        <dbReference type="Proteomes" id="UP000192277"/>
    </source>
</evidence>
<name>A0ABX3NR89_9BACT</name>
<protein>
    <recommendedName>
        <fullName evidence="4">Secreted protein</fullName>
    </recommendedName>
</protein>
<dbReference type="RefSeq" id="WP_014218919.1">
    <property type="nucleotide sequence ID" value="NZ_LWBO01000034.1"/>
</dbReference>
<reference evidence="2 3" key="1">
    <citation type="submission" date="2016-04" db="EMBL/GenBank/DDBJ databases">
        <authorList>
            <person name="Chen L."/>
            <person name="Zhuang W."/>
            <person name="Wang G."/>
        </authorList>
    </citation>
    <scope>NUCLEOTIDE SEQUENCE [LARGE SCALE GENOMIC DNA]</scope>
    <source>
        <strain evidence="3">GR20</strain>
    </source>
</reference>
<organism evidence="2 3">
    <name type="scientific">Niastella koreensis</name>
    <dbReference type="NCBI Taxonomy" id="354356"/>
    <lineage>
        <taxon>Bacteria</taxon>
        <taxon>Pseudomonadati</taxon>
        <taxon>Bacteroidota</taxon>
        <taxon>Chitinophagia</taxon>
        <taxon>Chitinophagales</taxon>
        <taxon>Chitinophagaceae</taxon>
        <taxon>Niastella</taxon>
    </lineage>
</organism>
<evidence type="ECO:0000313" key="2">
    <source>
        <dbReference type="EMBL" id="OQP43924.1"/>
    </source>
</evidence>
<feature type="signal peptide" evidence="1">
    <location>
        <begin position="1"/>
        <end position="20"/>
    </location>
</feature>